<dbReference type="InterPro" id="IPR010583">
    <property type="entry name" value="MipA"/>
</dbReference>
<organism evidence="7 8">
    <name type="scientific">Rheinheimera pacifica</name>
    <dbReference type="NCBI Taxonomy" id="173990"/>
    <lineage>
        <taxon>Bacteria</taxon>
        <taxon>Pseudomonadati</taxon>
        <taxon>Pseudomonadota</taxon>
        <taxon>Gammaproteobacteria</taxon>
        <taxon>Chromatiales</taxon>
        <taxon>Chromatiaceae</taxon>
        <taxon>Rheinheimera</taxon>
    </lineage>
</organism>
<dbReference type="PANTHER" id="PTHR38776">
    <property type="entry name" value="MLTA-INTERACTING PROTEIN-RELATED"/>
    <property type="match status" value="1"/>
</dbReference>
<dbReference type="AlphaFoldDB" id="A0A1H6JBQ7"/>
<sequence length="281" mass="32336">MKKLWLLLLYGFLLTISSISLAEEESAFNWQFGVGVGVSHNRNLLPAMDSPRNGIPQLQLLFDFEYKNWFAETPSLRSGQLFGVRSGRLLDDFTLGYRLSNSERHNLALIMASYHDGFGYSVASGDGISSSKLEGLHNRESDFMPGLRYQFYTTDNQLLSLQVNKDITTHHGDMLRLFYGFRFEQHNWDLYFNSELSWYSAKLVNYYYGVTAAEVRSGRPQYQSGSGWRWHNGLVGVYPLNKHWITELGAGINWYTQAFTDSPLTRNNPEVVSFVLIRYVF</sequence>
<feature type="signal peptide" evidence="6">
    <location>
        <begin position="1"/>
        <end position="22"/>
    </location>
</feature>
<evidence type="ECO:0000256" key="4">
    <source>
        <dbReference type="ARBA" id="ARBA00023136"/>
    </source>
</evidence>
<evidence type="ECO:0000256" key="3">
    <source>
        <dbReference type="ARBA" id="ARBA00022729"/>
    </source>
</evidence>
<evidence type="ECO:0000313" key="8">
    <source>
        <dbReference type="Proteomes" id="UP000199371"/>
    </source>
</evidence>
<evidence type="ECO:0000256" key="1">
    <source>
        <dbReference type="ARBA" id="ARBA00004442"/>
    </source>
</evidence>
<reference evidence="8" key="1">
    <citation type="submission" date="2016-10" db="EMBL/GenBank/DDBJ databases">
        <authorList>
            <person name="Varghese N."/>
            <person name="Submissions S."/>
        </authorList>
    </citation>
    <scope>NUCLEOTIDE SEQUENCE [LARGE SCALE GENOMIC DNA]</scope>
    <source>
        <strain evidence="8">DSM 17616</strain>
    </source>
</reference>
<evidence type="ECO:0000256" key="2">
    <source>
        <dbReference type="ARBA" id="ARBA00005722"/>
    </source>
</evidence>
<comment type="subcellular location">
    <subcellularLocation>
        <location evidence="1">Cell outer membrane</location>
    </subcellularLocation>
</comment>
<protein>
    <submittedName>
        <fullName evidence="7">Outer membrane scaffolding protein for murein synthesis, MipA/OmpV family</fullName>
    </submittedName>
</protein>
<dbReference type="EMBL" id="FNXF01000001">
    <property type="protein sequence ID" value="SEH59536.1"/>
    <property type="molecule type" value="Genomic_DNA"/>
</dbReference>
<name>A0A1H6JBQ7_9GAMM</name>
<evidence type="ECO:0000313" key="7">
    <source>
        <dbReference type="EMBL" id="SEH59536.1"/>
    </source>
</evidence>
<comment type="similarity">
    <text evidence="2">Belongs to the MipA/OmpV family.</text>
</comment>
<keyword evidence="4" id="KW-0472">Membrane</keyword>
<dbReference type="GO" id="GO:0009279">
    <property type="term" value="C:cell outer membrane"/>
    <property type="evidence" value="ECO:0007669"/>
    <property type="project" value="UniProtKB-SubCell"/>
</dbReference>
<dbReference type="STRING" id="173990.SAMN05660691_00398"/>
<proteinExistence type="inferred from homology"/>
<keyword evidence="5" id="KW-0998">Cell outer membrane</keyword>
<gene>
    <name evidence="7" type="ORF">SAMN05660691_00398</name>
</gene>
<dbReference type="OrthoDB" id="8562138at2"/>
<dbReference type="RefSeq" id="WP_092789622.1">
    <property type="nucleotide sequence ID" value="NZ_FNXF01000001.1"/>
</dbReference>
<evidence type="ECO:0000256" key="6">
    <source>
        <dbReference type="SAM" id="SignalP"/>
    </source>
</evidence>
<evidence type="ECO:0000256" key="5">
    <source>
        <dbReference type="ARBA" id="ARBA00023237"/>
    </source>
</evidence>
<keyword evidence="3 6" id="KW-0732">Signal</keyword>
<accession>A0A1H6JBQ7</accession>
<dbReference type="Proteomes" id="UP000199371">
    <property type="component" value="Unassembled WGS sequence"/>
</dbReference>
<dbReference type="PANTHER" id="PTHR38776:SF1">
    <property type="entry name" value="MLTA-INTERACTING PROTEIN-RELATED"/>
    <property type="match status" value="1"/>
</dbReference>
<keyword evidence="8" id="KW-1185">Reference proteome</keyword>
<dbReference type="Pfam" id="PF06629">
    <property type="entry name" value="MipA"/>
    <property type="match status" value="1"/>
</dbReference>
<feature type="chain" id="PRO_5011691356" evidence="6">
    <location>
        <begin position="23"/>
        <end position="281"/>
    </location>
</feature>